<feature type="region of interest" description="Disordered" evidence="1">
    <location>
        <begin position="328"/>
        <end position="356"/>
    </location>
</feature>
<evidence type="ECO:0000313" key="3">
    <source>
        <dbReference type="Proteomes" id="UP001591681"/>
    </source>
</evidence>
<proteinExistence type="predicted"/>
<organism evidence="2 3">
    <name type="scientific">Coilia grayii</name>
    <name type="common">Gray's grenadier anchovy</name>
    <dbReference type="NCBI Taxonomy" id="363190"/>
    <lineage>
        <taxon>Eukaryota</taxon>
        <taxon>Metazoa</taxon>
        <taxon>Chordata</taxon>
        <taxon>Craniata</taxon>
        <taxon>Vertebrata</taxon>
        <taxon>Euteleostomi</taxon>
        <taxon>Actinopterygii</taxon>
        <taxon>Neopterygii</taxon>
        <taxon>Teleostei</taxon>
        <taxon>Clupei</taxon>
        <taxon>Clupeiformes</taxon>
        <taxon>Clupeoidei</taxon>
        <taxon>Engraulidae</taxon>
        <taxon>Coilinae</taxon>
        <taxon>Coilia</taxon>
    </lineage>
</organism>
<evidence type="ECO:0000313" key="2">
    <source>
        <dbReference type="EMBL" id="KAL2095464.1"/>
    </source>
</evidence>
<keyword evidence="3" id="KW-1185">Reference proteome</keyword>
<evidence type="ECO:0000256" key="1">
    <source>
        <dbReference type="SAM" id="MobiDB-lite"/>
    </source>
</evidence>
<dbReference type="AlphaFoldDB" id="A0ABD1K8N9"/>
<accession>A0ABD1K8N9</accession>
<dbReference type="Proteomes" id="UP001591681">
    <property type="component" value="Unassembled WGS sequence"/>
</dbReference>
<name>A0ABD1K8N9_9TELE</name>
<protein>
    <submittedName>
        <fullName evidence="2">Uncharacterized protein</fullName>
    </submittedName>
</protein>
<reference evidence="2 3" key="1">
    <citation type="submission" date="2024-09" db="EMBL/GenBank/DDBJ databases">
        <title>A chromosome-level genome assembly of Gray's grenadier anchovy, Coilia grayii.</title>
        <authorList>
            <person name="Fu Z."/>
        </authorList>
    </citation>
    <scope>NUCLEOTIDE SEQUENCE [LARGE SCALE GENOMIC DNA]</scope>
    <source>
        <strain evidence="2">G4</strain>
        <tissue evidence="2">Muscle</tissue>
    </source>
</reference>
<sequence>MLKLDLLADVSGLFVSTNSLVNTYRITGQSQSGAARQYGQEPLLVSIFQSLTNSNKRIIKAVRSEAQAFLTASLNMYNQTRTIERALACRTYVQDLFTAARQEIVDLSLRKAPKHVLKDVIEILDLHRWLASDKMKTALLATLKDPTGSKCTGCIGFFATFPLIHLDQVFPNSTTIHSIGVMVKNQVLKWDHLAGYMTVKRAKTLFTTQTCCHETSKYIQHIGENSPRHLCISLVGGHILRRGHKGSRGQDDIVTAAHSAGGLPPEPGSGTDKPGQKDCRDPNQLHHLYSAVCIHMVGVDVPRLCHRQCPQHHPDAVLLLQTPHPVYEKGHRHRTGSKPAPRQHNANSNRQKLTKHNTAREITTIRHVCDLLHQRGTARLQTVR</sequence>
<comment type="caution">
    <text evidence="2">The sequence shown here is derived from an EMBL/GenBank/DDBJ whole genome shotgun (WGS) entry which is preliminary data.</text>
</comment>
<dbReference type="EMBL" id="JBHFQA010000008">
    <property type="protein sequence ID" value="KAL2095464.1"/>
    <property type="molecule type" value="Genomic_DNA"/>
</dbReference>
<feature type="region of interest" description="Disordered" evidence="1">
    <location>
        <begin position="257"/>
        <end position="281"/>
    </location>
</feature>
<gene>
    <name evidence="2" type="ORF">ACEWY4_010183</name>
</gene>